<dbReference type="Proteomes" id="UP001157440">
    <property type="component" value="Unassembled WGS sequence"/>
</dbReference>
<evidence type="ECO:0000313" key="2">
    <source>
        <dbReference type="EMBL" id="GLS70190.1"/>
    </source>
</evidence>
<proteinExistence type="predicted"/>
<protein>
    <submittedName>
        <fullName evidence="2">Uncharacterized protein</fullName>
    </submittedName>
</protein>
<feature type="region of interest" description="Disordered" evidence="1">
    <location>
        <begin position="1"/>
        <end position="22"/>
    </location>
</feature>
<comment type="caution">
    <text evidence="2">The sequence shown here is derived from an EMBL/GenBank/DDBJ whole genome shotgun (WGS) entry which is preliminary data.</text>
</comment>
<dbReference type="EMBL" id="BSPL01000013">
    <property type="protein sequence ID" value="GLS70190.1"/>
    <property type="molecule type" value="Genomic_DNA"/>
</dbReference>
<organism evidence="2 3">
    <name type="scientific">Methylobacterium tardum</name>
    <dbReference type="NCBI Taxonomy" id="374432"/>
    <lineage>
        <taxon>Bacteria</taxon>
        <taxon>Pseudomonadati</taxon>
        <taxon>Pseudomonadota</taxon>
        <taxon>Alphaproteobacteria</taxon>
        <taxon>Hyphomicrobiales</taxon>
        <taxon>Methylobacteriaceae</taxon>
        <taxon>Methylobacterium</taxon>
    </lineage>
</organism>
<name>A0AA37TBL0_9HYPH</name>
<evidence type="ECO:0000256" key="1">
    <source>
        <dbReference type="SAM" id="MobiDB-lite"/>
    </source>
</evidence>
<sequence length="369" mass="39737">MAKSAQRKTPIPQRTSLRDRAADVEASAARVLKRGRAAQAATGSVASRTVAELRDRWCEALVLANQSGLTEEAAERLGVIASAAEQAVIDAPVHSIGDLACKVEVLRTSLEVNSLDSGLPYAAVRAICDGIDVLAASEASEPSDPILPAIAAHRTAFIAANSQPTDELSELACMTADQLYKALAATTPTTAAGLCALAAHLREFLRHSDIQIGNTFQGEALTILLDTADRFAERQGSAHAPEADGENAWAMTQAYAVDLGKLDIQALSNLWDAYTSVRDQWQAVSELAYCIDHRRPNSHTHTPAGCLADAEGTRAAYIRDRIADEMHLRKPQADWERDIALSVRIKDELLCEGVIRNRDLLIEAVKAWG</sequence>
<reference evidence="3" key="1">
    <citation type="journal article" date="2019" name="Int. J. Syst. Evol. Microbiol.">
        <title>The Global Catalogue of Microorganisms (GCM) 10K type strain sequencing project: providing services to taxonomists for standard genome sequencing and annotation.</title>
        <authorList>
            <consortium name="The Broad Institute Genomics Platform"/>
            <consortium name="The Broad Institute Genome Sequencing Center for Infectious Disease"/>
            <person name="Wu L."/>
            <person name="Ma J."/>
        </authorList>
    </citation>
    <scope>NUCLEOTIDE SEQUENCE [LARGE SCALE GENOMIC DNA]</scope>
    <source>
        <strain evidence="3">NBRC 103632</strain>
    </source>
</reference>
<accession>A0AA37TBL0</accession>
<dbReference type="AlphaFoldDB" id="A0AA37TBL0"/>
<evidence type="ECO:0000313" key="3">
    <source>
        <dbReference type="Proteomes" id="UP001157440"/>
    </source>
</evidence>
<gene>
    <name evidence="2" type="ORF">GCM10007890_22030</name>
</gene>
<dbReference type="RefSeq" id="WP_238196414.1">
    <property type="nucleotide sequence ID" value="NZ_BPQZ01000010.1"/>
</dbReference>
<keyword evidence="3" id="KW-1185">Reference proteome</keyword>